<evidence type="ECO:0000259" key="6">
    <source>
        <dbReference type="Pfam" id="PF14508"/>
    </source>
</evidence>
<evidence type="ECO:0000259" key="5">
    <source>
        <dbReference type="Pfam" id="PF10566"/>
    </source>
</evidence>
<dbReference type="Gene3D" id="3.20.20.70">
    <property type="entry name" value="Aldolase class I"/>
    <property type="match status" value="1"/>
</dbReference>
<dbReference type="GO" id="GO:0030246">
    <property type="term" value="F:carbohydrate binding"/>
    <property type="evidence" value="ECO:0007669"/>
    <property type="project" value="InterPro"/>
</dbReference>
<evidence type="ECO:0000256" key="4">
    <source>
        <dbReference type="SAM" id="Phobius"/>
    </source>
</evidence>
<protein>
    <submittedName>
        <fullName evidence="8">Alpha-glucosidase</fullName>
    </submittedName>
</protein>
<dbReference type="InterPro" id="IPR014718">
    <property type="entry name" value="GH-type_carb-bd"/>
</dbReference>
<dbReference type="STRING" id="652787.SAMN05216490_4465"/>
<reference evidence="8 9" key="1">
    <citation type="submission" date="2016-10" db="EMBL/GenBank/DDBJ databases">
        <authorList>
            <person name="de Groot N.N."/>
        </authorList>
    </citation>
    <scope>NUCLEOTIDE SEQUENCE [LARGE SCALE GENOMIC DNA]</scope>
    <source>
        <strain evidence="8 9">MP1X4</strain>
    </source>
</reference>
<keyword evidence="9" id="KW-1185">Reference proteome</keyword>
<comment type="subunit">
    <text evidence="2">Monomer.</text>
</comment>
<name>A0A1H2BZ51_MUCMA</name>
<proteinExistence type="predicted"/>
<dbReference type="InterPro" id="IPR052720">
    <property type="entry name" value="Glycosyl_hydrolase_97"/>
</dbReference>
<keyword evidence="4" id="KW-0472">Membrane</keyword>
<dbReference type="InterPro" id="IPR019563">
    <property type="entry name" value="GH97_catalytic"/>
</dbReference>
<dbReference type="Pfam" id="PF14509">
    <property type="entry name" value="GH97_C"/>
    <property type="match status" value="1"/>
</dbReference>
<dbReference type="InterPro" id="IPR013785">
    <property type="entry name" value="Aldolase_TIM"/>
</dbReference>
<accession>A0A1H2BZ51</accession>
<dbReference type="OrthoDB" id="57532at2"/>
<gene>
    <name evidence="8" type="ORF">SAMN05216490_4465</name>
</gene>
<dbReference type="InterPro" id="IPR029486">
    <property type="entry name" value="GH97_N"/>
</dbReference>
<evidence type="ECO:0000256" key="2">
    <source>
        <dbReference type="ARBA" id="ARBA00011245"/>
    </source>
</evidence>
<dbReference type="Proteomes" id="UP000199679">
    <property type="component" value="Chromosome I"/>
</dbReference>
<dbReference type="Pfam" id="PF14508">
    <property type="entry name" value="GH97_N"/>
    <property type="match status" value="1"/>
</dbReference>
<evidence type="ECO:0000313" key="9">
    <source>
        <dbReference type="Proteomes" id="UP000199679"/>
    </source>
</evidence>
<evidence type="ECO:0000259" key="7">
    <source>
        <dbReference type="Pfam" id="PF14509"/>
    </source>
</evidence>
<evidence type="ECO:0000256" key="1">
    <source>
        <dbReference type="ARBA" id="ARBA00001913"/>
    </source>
</evidence>
<dbReference type="Gene3D" id="2.70.98.10">
    <property type="match status" value="1"/>
</dbReference>
<keyword evidence="3" id="KW-0106">Calcium</keyword>
<feature type="domain" description="Glycosyl-hydrolase 97 C-terminal oligomerisation" evidence="7">
    <location>
        <begin position="509"/>
        <end position="600"/>
    </location>
</feature>
<dbReference type="AlphaFoldDB" id="A0A1H2BZ51"/>
<evidence type="ECO:0000313" key="8">
    <source>
        <dbReference type="EMBL" id="SDT63327.1"/>
    </source>
</evidence>
<dbReference type="InterPro" id="IPR029483">
    <property type="entry name" value="GH97_C"/>
</dbReference>
<keyword evidence="4" id="KW-1133">Transmembrane helix</keyword>
<feature type="domain" description="Glycosyl-hydrolase 97 N-terminal" evidence="6">
    <location>
        <begin position="45"/>
        <end position="222"/>
    </location>
</feature>
<sequence length="602" mass="68644">MEYVSCRKLISLFNYNAAMNYIKILLFIVMICPSVSKSQTDPGLLSPDGKVRFQFSLHNVGGPGYQIFYHDQPVILASVDSGNNAGNMELVKVQRSRHHGSWRPVAGEQSIIHDNYNELILTLRKPDKQTDFQFIIRAYNEGIGLRYSFPDHVNSSDTAQLNAPLIDYKASFPALQFTEGTQGYCTDHAQGIYKLQPLKRLQPGITLPLTITLPGGIWACIANGGRSEFSTQWQAILIADEPNKLLENNFLISNLNEGGQLKDISWIKPGKVIREMTLSTKGAMDLIDFAVKQDIQFIEFDAGWYGPENKDSSDATRVNVDPERNPINDLDMQAVIRYAGSKNKGVILYVNHRALEKQQDTLFSLYEKWGIAGVKFGFVNTGTLYWDNWLYGAIKKTAAHHLMVDVHDEYSPTGYKRTYPNLITQEGVRGNEEFPDATHNTILPFTRFIAGPADYTFCFQDKRLKNTKCHQLALSVVYFSPWQFLYWYDRPQQYTDLSEVEFWKKLPTVWDQTKVPQGAPEQYIVVARKNKKEWYVGAITNDDPRSITIATDFLQRGKWYEAEIYEDGPGNSVLKRTEKINIESLLTFNLQKRGGVALRIYE</sequence>
<dbReference type="EMBL" id="LT629740">
    <property type="protein sequence ID" value="SDT63327.1"/>
    <property type="molecule type" value="Genomic_DNA"/>
</dbReference>
<dbReference type="PANTHER" id="PTHR35803">
    <property type="entry name" value="GLUCAN 1,4-ALPHA-GLUCOSIDASE SUSB-RELATED"/>
    <property type="match status" value="1"/>
</dbReference>
<organism evidence="8 9">
    <name type="scientific">Mucilaginibacter mallensis</name>
    <dbReference type="NCBI Taxonomy" id="652787"/>
    <lineage>
        <taxon>Bacteria</taxon>
        <taxon>Pseudomonadati</taxon>
        <taxon>Bacteroidota</taxon>
        <taxon>Sphingobacteriia</taxon>
        <taxon>Sphingobacteriales</taxon>
        <taxon>Sphingobacteriaceae</taxon>
        <taxon>Mucilaginibacter</taxon>
    </lineage>
</organism>
<evidence type="ECO:0000256" key="3">
    <source>
        <dbReference type="ARBA" id="ARBA00022837"/>
    </source>
</evidence>
<dbReference type="InterPro" id="IPR017853">
    <property type="entry name" value="GH"/>
</dbReference>
<dbReference type="SUPFAM" id="SSF51445">
    <property type="entry name" value="(Trans)glycosidases"/>
    <property type="match status" value="1"/>
</dbReference>
<feature type="transmembrane region" description="Helical" evidence="4">
    <location>
        <begin position="12"/>
        <end position="31"/>
    </location>
</feature>
<comment type="cofactor">
    <cofactor evidence="1">
        <name>Ca(2+)</name>
        <dbReference type="ChEBI" id="CHEBI:29108"/>
    </cofactor>
</comment>
<dbReference type="Pfam" id="PF10566">
    <property type="entry name" value="Glyco_hydro_97"/>
    <property type="match status" value="1"/>
</dbReference>
<keyword evidence="4" id="KW-0812">Transmembrane</keyword>
<dbReference type="PANTHER" id="PTHR35803:SF3">
    <property type="entry name" value="ALPHA-GLUCOSIDASE"/>
    <property type="match status" value="1"/>
</dbReference>
<feature type="domain" description="Glycosyl-hydrolase 97 catalytic" evidence="5">
    <location>
        <begin position="279"/>
        <end position="428"/>
    </location>
</feature>